<dbReference type="CDD" id="cd00090">
    <property type="entry name" value="HTH_ARSR"/>
    <property type="match status" value="1"/>
</dbReference>
<dbReference type="Gene3D" id="3.30.420.40">
    <property type="match status" value="2"/>
</dbReference>
<evidence type="ECO:0000259" key="2">
    <source>
        <dbReference type="Pfam" id="PF12802"/>
    </source>
</evidence>
<comment type="similarity">
    <text evidence="1">Belongs to the ROK (NagC/XylR) family.</text>
</comment>
<dbReference type="InterPro" id="IPR011991">
    <property type="entry name" value="ArsR-like_HTH"/>
</dbReference>
<dbReference type="InterPro" id="IPR000600">
    <property type="entry name" value="ROK"/>
</dbReference>
<reference evidence="3 4" key="1">
    <citation type="submission" date="2017-12" db="EMBL/GenBank/DDBJ databases">
        <title>Sequencing the genomes of 1000 Actinobacteria strains.</title>
        <authorList>
            <person name="Klenk H.-P."/>
        </authorList>
    </citation>
    <scope>NUCLEOTIDE SEQUENCE [LARGE SCALE GENOMIC DNA]</scope>
    <source>
        <strain evidence="3 4">DSM 12806</strain>
    </source>
</reference>
<dbReference type="GO" id="GO:0016301">
    <property type="term" value="F:kinase activity"/>
    <property type="evidence" value="ECO:0007669"/>
    <property type="project" value="UniProtKB-KW"/>
</dbReference>
<sequence length="421" mass="42686">MSDTARVANGPHVLRGMNRAALLAALRRAEGAASVSELAALTSLSRPAVTRSVDDLVELGLVERRRSRAEGAPGRPAQRVRFRSELGCVVGVQVGAHEVHAQLADLAGEPRAEVRLATAATAADVLETVLTAVRTLRRSDASATGVWAVGIGSPGVVDVSTGRIRTAPNIPGWSAVPVTERVAAEVGCPVLIDNDVNLAALAERAVGVARGVDTFAFVHWDEQVGAGIVIDGVPYRGATMAAGELGFVDVFRDPAATHDDGPLAPEGSPGAFERRVSTMAVAQVARALAVHDPLVAAELAVAPGGAASGDGSVDALGALLRAGAAGSADAAEAAERVVHWFCAGVSALVLVLDPGTVVLGGRATRVGEPLVGAVAAELARSTLDPPRVLLSQLGGSAVATGAVRLALTAVERRLESTVATA</sequence>
<evidence type="ECO:0000313" key="3">
    <source>
        <dbReference type="EMBL" id="PKW26950.1"/>
    </source>
</evidence>
<evidence type="ECO:0000313" key="4">
    <source>
        <dbReference type="Proteomes" id="UP000233781"/>
    </source>
</evidence>
<dbReference type="InterPro" id="IPR043129">
    <property type="entry name" value="ATPase_NBD"/>
</dbReference>
<keyword evidence="4" id="KW-1185">Reference proteome</keyword>
<protein>
    <submittedName>
        <fullName evidence="3">Putative NBD/HSP70 family sugar kinase</fullName>
    </submittedName>
</protein>
<dbReference type="GO" id="GO:0003700">
    <property type="term" value="F:DNA-binding transcription factor activity"/>
    <property type="evidence" value="ECO:0007669"/>
    <property type="project" value="InterPro"/>
</dbReference>
<dbReference type="SUPFAM" id="SSF53067">
    <property type="entry name" value="Actin-like ATPase domain"/>
    <property type="match status" value="1"/>
</dbReference>
<keyword evidence="3" id="KW-0418">Kinase</keyword>
<dbReference type="EMBL" id="PJNE01000001">
    <property type="protein sequence ID" value="PKW26950.1"/>
    <property type="molecule type" value="Genomic_DNA"/>
</dbReference>
<dbReference type="Pfam" id="PF00480">
    <property type="entry name" value="ROK"/>
    <property type="match status" value="1"/>
</dbReference>
<dbReference type="OrthoDB" id="3189808at2"/>
<dbReference type="InterPro" id="IPR000835">
    <property type="entry name" value="HTH_MarR-typ"/>
</dbReference>
<dbReference type="InterPro" id="IPR036390">
    <property type="entry name" value="WH_DNA-bd_sf"/>
</dbReference>
<dbReference type="PANTHER" id="PTHR18964:SF149">
    <property type="entry name" value="BIFUNCTIONAL UDP-N-ACETYLGLUCOSAMINE 2-EPIMERASE_N-ACETYLMANNOSAMINE KINASE"/>
    <property type="match status" value="1"/>
</dbReference>
<dbReference type="Pfam" id="PF12802">
    <property type="entry name" value="MarR_2"/>
    <property type="match status" value="1"/>
</dbReference>
<dbReference type="CDD" id="cd23763">
    <property type="entry name" value="ASKHA_ATPase_ROK"/>
    <property type="match status" value="1"/>
</dbReference>
<evidence type="ECO:0000256" key="1">
    <source>
        <dbReference type="ARBA" id="ARBA00006479"/>
    </source>
</evidence>
<dbReference type="Gene3D" id="1.10.10.10">
    <property type="entry name" value="Winged helix-like DNA-binding domain superfamily/Winged helix DNA-binding domain"/>
    <property type="match status" value="1"/>
</dbReference>
<dbReference type="Proteomes" id="UP000233781">
    <property type="component" value="Unassembled WGS sequence"/>
</dbReference>
<dbReference type="SUPFAM" id="SSF46785">
    <property type="entry name" value="Winged helix' DNA-binding domain"/>
    <property type="match status" value="1"/>
</dbReference>
<comment type="caution">
    <text evidence="3">The sequence shown here is derived from an EMBL/GenBank/DDBJ whole genome shotgun (WGS) entry which is preliminary data.</text>
</comment>
<organism evidence="3 4">
    <name type="scientific">Phycicoccus duodecadis</name>
    <dbReference type="NCBI Taxonomy" id="173053"/>
    <lineage>
        <taxon>Bacteria</taxon>
        <taxon>Bacillati</taxon>
        <taxon>Actinomycetota</taxon>
        <taxon>Actinomycetes</taxon>
        <taxon>Micrococcales</taxon>
        <taxon>Intrasporangiaceae</taxon>
        <taxon>Phycicoccus</taxon>
    </lineage>
</organism>
<dbReference type="InterPro" id="IPR036388">
    <property type="entry name" value="WH-like_DNA-bd_sf"/>
</dbReference>
<dbReference type="AlphaFoldDB" id="A0A2N3YJD4"/>
<feature type="domain" description="HTH marR-type" evidence="2">
    <location>
        <begin position="20"/>
        <end position="69"/>
    </location>
</feature>
<gene>
    <name evidence="3" type="ORF">ATL31_1779</name>
</gene>
<dbReference type="PANTHER" id="PTHR18964">
    <property type="entry name" value="ROK (REPRESSOR, ORF, KINASE) FAMILY"/>
    <property type="match status" value="1"/>
</dbReference>
<keyword evidence="3" id="KW-0808">Transferase</keyword>
<proteinExistence type="inferred from homology"/>
<name>A0A2N3YJD4_9MICO</name>
<dbReference type="RefSeq" id="WP_101395440.1">
    <property type="nucleotide sequence ID" value="NZ_PJNE01000001.1"/>
</dbReference>
<accession>A0A2N3YJD4</accession>